<organism evidence="2 3">
    <name type="scientific">Solea senegalensis</name>
    <name type="common">Senegalese sole</name>
    <dbReference type="NCBI Taxonomy" id="28829"/>
    <lineage>
        <taxon>Eukaryota</taxon>
        <taxon>Metazoa</taxon>
        <taxon>Chordata</taxon>
        <taxon>Craniata</taxon>
        <taxon>Vertebrata</taxon>
        <taxon>Euteleostomi</taxon>
        <taxon>Actinopterygii</taxon>
        <taxon>Neopterygii</taxon>
        <taxon>Teleostei</taxon>
        <taxon>Neoteleostei</taxon>
        <taxon>Acanthomorphata</taxon>
        <taxon>Carangaria</taxon>
        <taxon>Pleuronectiformes</taxon>
        <taxon>Pleuronectoidei</taxon>
        <taxon>Soleidae</taxon>
        <taxon>Solea</taxon>
    </lineage>
</organism>
<accession>A0AAV6QY14</accession>
<gene>
    <name evidence="2" type="ORF">JOB18_046859</name>
</gene>
<dbReference type="EMBL" id="JAGKHQ010000015">
    <property type="protein sequence ID" value="KAG7497978.1"/>
    <property type="molecule type" value="Genomic_DNA"/>
</dbReference>
<name>A0AAV6QY14_SOLSE</name>
<sequence>MARLCPCQTDRQTDITSASALRSAASLLTLTAALCAQQLFMESPERTPCAAPRCDAPRVAASSPAT</sequence>
<dbReference type="AlphaFoldDB" id="A0AAV6QY14"/>
<proteinExistence type="predicted"/>
<reference evidence="2 3" key="1">
    <citation type="journal article" date="2021" name="Sci. Rep.">
        <title>Chromosome anchoring in Senegalese sole (Solea senegalensis) reveals sex-associated markers and genome rearrangements in flatfish.</title>
        <authorList>
            <person name="Guerrero-Cozar I."/>
            <person name="Gomez-Garrido J."/>
            <person name="Berbel C."/>
            <person name="Martinez-Blanch J.F."/>
            <person name="Alioto T."/>
            <person name="Claros M.G."/>
            <person name="Gagnaire P.A."/>
            <person name="Manchado M."/>
        </authorList>
    </citation>
    <scope>NUCLEOTIDE SEQUENCE [LARGE SCALE GENOMIC DNA]</scope>
    <source>
        <strain evidence="2">Sse05_10M</strain>
    </source>
</reference>
<keyword evidence="3" id="KW-1185">Reference proteome</keyword>
<evidence type="ECO:0000313" key="3">
    <source>
        <dbReference type="Proteomes" id="UP000693946"/>
    </source>
</evidence>
<protein>
    <submittedName>
        <fullName evidence="2">Uncharacterized protein</fullName>
    </submittedName>
</protein>
<comment type="caution">
    <text evidence="2">The sequence shown here is derived from an EMBL/GenBank/DDBJ whole genome shotgun (WGS) entry which is preliminary data.</text>
</comment>
<evidence type="ECO:0000256" key="1">
    <source>
        <dbReference type="SAM" id="MobiDB-lite"/>
    </source>
</evidence>
<evidence type="ECO:0000313" key="2">
    <source>
        <dbReference type="EMBL" id="KAG7497978.1"/>
    </source>
</evidence>
<dbReference type="Proteomes" id="UP000693946">
    <property type="component" value="Linkage Group LG3"/>
</dbReference>
<feature type="region of interest" description="Disordered" evidence="1">
    <location>
        <begin position="47"/>
        <end position="66"/>
    </location>
</feature>